<evidence type="ECO:0000313" key="4">
    <source>
        <dbReference type="Proteomes" id="UP000655588"/>
    </source>
</evidence>
<dbReference type="PROSITE" id="PS00062">
    <property type="entry name" value="ALDOKETO_REDUCTASE_2"/>
    <property type="match status" value="2"/>
</dbReference>
<sequence>MAEIPSFTFSNGYKMPTFGLGTYQSRPGEVEAAVMEAINLGYRHIDTAFFYQNEKEIGQAVQTKIKDGTVKREDLFITTKLWNNFHKESSVVPACKKSLENLGLSYVDLYLVHWPFAFQEGGDLSPRNDNGDLLMSDTDYLETWKGMEECARLGLTRSIGISNFNQEQITRLLSVAEIKPVEVNVNVNQKPLIEFCKKHNITITGYSPLGQPGNKAGIPTGLDNPVVIELSKKYNKTPAQIILRYILYERRNYIMNHITQAWNSKFSNRTNSPTCNRLLSLDNIVSPITQCGSWRSRMLDKVKEYRDAIKNMMTFDKTRNSFQTTRINGIRSSNSSIHMRATTSLSSIPDVITFSSIALKHEEYKDIPILTRGSRPNSTESKRLNTSVEPSNQINNTNDSLNRFVSMDNVISSSLKSFLALEKQVKEEFLEEDDTFTMKKKISAEPFLSYTEGIAEFVWPDDSTEESLHGKLSNSLEHLNTEDISFGDPRTNSTFYEDFYMNRNRTSSPIRSLSIEMVLNAPMMKFYNGNEVPSFGLGTWKSKPGEVTQAVKDAIDIGYRHIDCAHVYGNEKEVGAALKAKIDEGVVKRQDLFITNLGLEYLDLYLIHWPMAYKEGGGLFPQNADNTPALSNADYVDTWKAMEALVSKGLAKNIGVSNFNSEQIDRLLKNCTIKPVTNQIECHPYLTQKKLSEFCIQKGILITAYSPLGSPDRPWAKPDDPKLLEDQKLGELAKKYNKTPAQVLIRYQLDRGHVVIPKSVTKSRIAQNSEVFDFKLSPEDIAYIDTFDCNGRICPMLGPGLRPNEPTILEDPKITAMATKYKKTAAQVVLRYQIQRGHLVIPKSVTKSRIQENFNVFDFELSSEDMNTINGMDSNIRVCFSSGGKNTHKYYPF</sequence>
<comment type="caution">
    <text evidence="3">The sequence shown here is derived from an EMBL/GenBank/DDBJ whole genome shotgun (WGS) entry which is preliminary data.</text>
</comment>
<dbReference type="InterPro" id="IPR023210">
    <property type="entry name" value="NADP_OxRdtase_dom"/>
</dbReference>
<dbReference type="Proteomes" id="UP000655588">
    <property type="component" value="Unassembled WGS sequence"/>
</dbReference>
<organism evidence="3 4">
    <name type="scientific">Frieseomelitta varia</name>
    <dbReference type="NCBI Taxonomy" id="561572"/>
    <lineage>
        <taxon>Eukaryota</taxon>
        <taxon>Metazoa</taxon>
        <taxon>Ecdysozoa</taxon>
        <taxon>Arthropoda</taxon>
        <taxon>Hexapoda</taxon>
        <taxon>Insecta</taxon>
        <taxon>Pterygota</taxon>
        <taxon>Neoptera</taxon>
        <taxon>Endopterygota</taxon>
        <taxon>Hymenoptera</taxon>
        <taxon>Apocrita</taxon>
        <taxon>Aculeata</taxon>
        <taxon>Apoidea</taxon>
        <taxon>Anthophila</taxon>
        <taxon>Apidae</taxon>
        <taxon>Frieseomelitta</taxon>
    </lineage>
</organism>
<dbReference type="PROSITE" id="PS00798">
    <property type="entry name" value="ALDOKETO_REDUCTASE_1"/>
    <property type="match status" value="2"/>
</dbReference>
<dbReference type="InterPro" id="IPR018170">
    <property type="entry name" value="Aldo/ket_reductase_CS"/>
</dbReference>
<reference evidence="3" key="1">
    <citation type="submission" date="2019-11" db="EMBL/GenBank/DDBJ databases">
        <title>The nuclear and mitochondrial genomes of Frieseomelitta varia - a highly eusocial stingless bee (Meliponini) with a permanently sterile worker caste.</title>
        <authorList>
            <person name="Freitas F.C.P."/>
            <person name="Lourenco A.P."/>
            <person name="Nunes F.M.F."/>
            <person name="Paschoal A.R."/>
            <person name="Abreu F.C.P."/>
            <person name="Barbin F.O."/>
            <person name="Bataglia L."/>
            <person name="Cardoso-Junior C.A.M."/>
            <person name="Cervoni M.S."/>
            <person name="Silva S.R."/>
            <person name="Dalarmi F."/>
            <person name="Del Lama M.A."/>
            <person name="Depintor T.S."/>
            <person name="Ferreira K.M."/>
            <person name="Goria P.S."/>
            <person name="Jaskot M.C."/>
            <person name="Lago D.C."/>
            <person name="Luna-Lucena D."/>
            <person name="Moda L.M."/>
            <person name="Nascimento L."/>
            <person name="Pedrino M."/>
            <person name="Rabico F.O."/>
            <person name="Sanches F.C."/>
            <person name="Santos D.E."/>
            <person name="Santos C.G."/>
            <person name="Vieira J."/>
            <person name="Lopes T.F."/>
            <person name="Barchuk A.R."/>
            <person name="Hartfelder K."/>
            <person name="Simoes Z.L.P."/>
            <person name="Bitondi M.M.G."/>
            <person name="Pinheiro D.G."/>
        </authorList>
    </citation>
    <scope>NUCLEOTIDE SEQUENCE</scope>
    <source>
        <strain evidence="3">USP_RPSP 00005682</strain>
        <tissue evidence="3">Whole individual</tissue>
    </source>
</reference>
<keyword evidence="4" id="KW-1185">Reference proteome</keyword>
<dbReference type="PROSITE" id="PS00063">
    <property type="entry name" value="ALDOKETO_REDUCTASE_3"/>
    <property type="match status" value="2"/>
</dbReference>
<evidence type="ECO:0000313" key="3">
    <source>
        <dbReference type="EMBL" id="KAF3424126.1"/>
    </source>
</evidence>
<gene>
    <name evidence="3" type="ORF">E2986_14123</name>
</gene>
<feature type="domain" description="NADP-dependent oxidoreductase" evidence="2">
    <location>
        <begin position="19"/>
        <end position="252"/>
    </location>
</feature>
<dbReference type="PRINTS" id="PR00069">
    <property type="entry name" value="ALDKETRDTASE"/>
</dbReference>
<name>A0A833RVQ9_9HYME</name>
<dbReference type="PANTHER" id="PTHR11732">
    <property type="entry name" value="ALDO/KETO REDUCTASE"/>
    <property type="match status" value="1"/>
</dbReference>
<feature type="domain" description="NADP-dependent oxidoreductase" evidence="2">
    <location>
        <begin position="596"/>
        <end position="786"/>
    </location>
</feature>
<dbReference type="EMBL" id="WNWW01000493">
    <property type="protein sequence ID" value="KAF3424126.1"/>
    <property type="molecule type" value="Genomic_DNA"/>
</dbReference>
<dbReference type="InterPro" id="IPR020471">
    <property type="entry name" value="AKR"/>
</dbReference>
<feature type="region of interest" description="Disordered" evidence="1">
    <location>
        <begin position="370"/>
        <end position="395"/>
    </location>
</feature>
<evidence type="ECO:0000256" key="1">
    <source>
        <dbReference type="SAM" id="MobiDB-lite"/>
    </source>
</evidence>
<protein>
    <recommendedName>
        <fullName evidence="2">NADP-dependent oxidoreductase domain-containing protein</fullName>
    </recommendedName>
</protein>
<feature type="compositionally biased region" description="Polar residues" evidence="1">
    <location>
        <begin position="374"/>
        <end position="395"/>
    </location>
</feature>
<dbReference type="SUPFAM" id="SSF51430">
    <property type="entry name" value="NAD(P)-linked oxidoreductase"/>
    <property type="match status" value="3"/>
</dbReference>
<dbReference type="AlphaFoldDB" id="A0A833RVQ9"/>
<dbReference type="Gene3D" id="3.20.20.100">
    <property type="entry name" value="NADP-dependent oxidoreductase domain"/>
    <property type="match status" value="4"/>
</dbReference>
<dbReference type="InterPro" id="IPR036812">
    <property type="entry name" value="NAD(P)_OxRdtase_dom_sf"/>
</dbReference>
<evidence type="ECO:0000259" key="2">
    <source>
        <dbReference type="Pfam" id="PF00248"/>
    </source>
</evidence>
<feature type="domain" description="NADP-dependent oxidoreductase" evidence="2">
    <location>
        <begin position="536"/>
        <end position="595"/>
    </location>
</feature>
<dbReference type="Pfam" id="PF00248">
    <property type="entry name" value="Aldo_ket_red"/>
    <property type="match status" value="4"/>
</dbReference>
<proteinExistence type="predicted"/>
<accession>A0A833RVQ9</accession>
<feature type="domain" description="NADP-dependent oxidoreductase" evidence="2">
    <location>
        <begin position="810"/>
        <end position="872"/>
    </location>
</feature>
<dbReference type="GO" id="GO:0016491">
    <property type="term" value="F:oxidoreductase activity"/>
    <property type="evidence" value="ECO:0007669"/>
    <property type="project" value="InterPro"/>
</dbReference>